<dbReference type="Gene3D" id="1.10.274.100">
    <property type="entry name" value="RNA polymerase Rpb1, domain 3"/>
    <property type="match status" value="1"/>
</dbReference>
<feature type="compositionally biased region" description="Acidic residues" evidence="13">
    <location>
        <begin position="1492"/>
        <end position="1506"/>
    </location>
</feature>
<keyword evidence="9 12" id="KW-0804">Transcription</keyword>
<dbReference type="VEuPathDB" id="FungiDB:M747DRAFT_285183"/>
<dbReference type="Pfam" id="PF00623">
    <property type="entry name" value="RNA_pol_Rpb1_2"/>
    <property type="match status" value="1"/>
</dbReference>
<feature type="compositionally biased region" description="Acidic residues" evidence="13">
    <location>
        <begin position="1539"/>
        <end position="1550"/>
    </location>
</feature>
<evidence type="ECO:0000256" key="2">
    <source>
        <dbReference type="ARBA" id="ARBA00006460"/>
    </source>
</evidence>
<evidence type="ECO:0000256" key="7">
    <source>
        <dbReference type="ARBA" id="ARBA00022833"/>
    </source>
</evidence>
<proteinExistence type="inferred from homology"/>
<dbReference type="FunFam" id="1.10.132.30:FF:000005">
    <property type="entry name" value="DNA-directed RNA polymerase subunit"/>
    <property type="match status" value="1"/>
</dbReference>
<dbReference type="OMA" id="NREDYQQ"/>
<dbReference type="InterPro" id="IPR044893">
    <property type="entry name" value="RNA_pol_Rpb1_clamp_domain"/>
</dbReference>
<feature type="compositionally biased region" description="Basic and acidic residues" evidence="13">
    <location>
        <begin position="260"/>
        <end position="271"/>
    </location>
</feature>
<dbReference type="SMART" id="SM00663">
    <property type="entry name" value="RPOLA_N"/>
    <property type="match status" value="1"/>
</dbReference>
<keyword evidence="4 12" id="KW-0808">Transferase</keyword>
<feature type="domain" description="RNA polymerase N-terminal" evidence="14">
    <location>
        <begin position="480"/>
        <end position="807"/>
    </location>
</feature>
<dbReference type="EC" id="2.7.7.6" evidence="12"/>
<dbReference type="EMBL" id="BCMY01000006">
    <property type="protein sequence ID" value="GAQ41889.1"/>
    <property type="molecule type" value="Genomic_DNA"/>
</dbReference>
<dbReference type="InterPro" id="IPR007081">
    <property type="entry name" value="RNA_pol_Rpb1_5"/>
</dbReference>
<organism evidence="15 16">
    <name type="scientific">Aspergillus niger</name>
    <dbReference type="NCBI Taxonomy" id="5061"/>
    <lineage>
        <taxon>Eukaryota</taxon>
        <taxon>Fungi</taxon>
        <taxon>Dikarya</taxon>
        <taxon>Ascomycota</taxon>
        <taxon>Pezizomycotina</taxon>
        <taxon>Eurotiomycetes</taxon>
        <taxon>Eurotiomycetidae</taxon>
        <taxon>Eurotiales</taxon>
        <taxon>Aspergillaceae</taxon>
        <taxon>Aspergillus</taxon>
        <taxon>Aspergillus subgen. Circumdati</taxon>
    </lineage>
</organism>
<dbReference type="InterPro" id="IPR042102">
    <property type="entry name" value="RNA_pol_Rpb1_3_sf"/>
</dbReference>
<dbReference type="InterPro" id="IPR000722">
    <property type="entry name" value="RNA_pol_asu"/>
</dbReference>
<dbReference type="Gene3D" id="3.30.70.2850">
    <property type="match status" value="2"/>
</dbReference>
<dbReference type="FunFam" id="2.40.40.20:FF:000019">
    <property type="entry name" value="DNA-directed RNA polymerase II subunit RPB1"/>
    <property type="match status" value="1"/>
</dbReference>
<keyword evidence="7" id="KW-0862">Zinc</keyword>
<keyword evidence="3 12" id="KW-0240">DNA-directed RNA polymerase</keyword>
<keyword evidence="6" id="KW-0479">Metal-binding</keyword>
<dbReference type="InterPro" id="IPR007080">
    <property type="entry name" value="RNA_pol_Rpb1_1"/>
</dbReference>
<dbReference type="CDD" id="cd02735">
    <property type="entry name" value="RNAP_I_Rpa1_C"/>
    <property type="match status" value="1"/>
</dbReference>
<evidence type="ECO:0000256" key="1">
    <source>
        <dbReference type="ARBA" id="ARBA00004123"/>
    </source>
</evidence>
<dbReference type="PANTHER" id="PTHR19376:SF11">
    <property type="entry name" value="DNA-DIRECTED RNA POLYMERASE I SUBUNIT RPA1"/>
    <property type="match status" value="1"/>
</dbReference>
<dbReference type="VEuPathDB" id="FungiDB:An08g07050"/>
<dbReference type="Gene3D" id="4.10.860.120">
    <property type="entry name" value="RNA polymerase II, clamp domain"/>
    <property type="match status" value="1"/>
</dbReference>
<dbReference type="GO" id="GO:0003677">
    <property type="term" value="F:DNA binding"/>
    <property type="evidence" value="ECO:0007669"/>
    <property type="project" value="InterPro"/>
</dbReference>
<dbReference type="InterPro" id="IPR047107">
    <property type="entry name" value="DNA-dir_RNA_pol1_lsu_C"/>
</dbReference>
<evidence type="ECO:0000256" key="10">
    <source>
        <dbReference type="ARBA" id="ARBA00023242"/>
    </source>
</evidence>
<dbReference type="GO" id="GO:0006351">
    <property type="term" value="P:DNA-templated transcription"/>
    <property type="evidence" value="ECO:0007669"/>
    <property type="project" value="InterPro"/>
</dbReference>
<protein>
    <recommendedName>
        <fullName evidence="12">DNA-directed RNA polymerase subunit</fullName>
        <ecNumber evidence="12">2.7.7.6</ecNumber>
    </recommendedName>
</protein>
<evidence type="ECO:0000256" key="4">
    <source>
        <dbReference type="ARBA" id="ARBA00022679"/>
    </source>
</evidence>
<keyword evidence="8" id="KW-0460">Magnesium</keyword>
<dbReference type="Gene3D" id="3.30.1490.180">
    <property type="entry name" value="RNA polymerase ii"/>
    <property type="match status" value="1"/>
</dbReference>
<evidence type="ECO:0000313" key="16">
    <source>
        <dbReference type="Proteomes" id="UP000068243"/>
    </source>
</evidence>
<sequence>MNAPLTHGDQQSDRQSSDGIEVRGSKKGSSISKIWGRSRKDVNNRDKKRISNHGALQVPTWVRRRCRTAEKKLGETFRIVETDEPAFSASQAFNPPRVPEFAPPASFVAQAAARGIMTTFARPVASSIAGIEFGVYNDQDIKAISVKRIHNTPTLDSFNNPVPGGLYDPAMGAWGDHVCTTCRQTSWSCTGHPGHIELPVHVYNVTHFDQLYRLLKGQCVYCHRFQMSRTNISSYSCKLRLLHYGLVDEVAVIDTIGGKGSDKKKTNKDGEGSSSEEEDDDDIIARRNAFVKKSIRQAQADGRLRGLMSGSKNPLAAEQRRALVREFFKDIGAAKKCASCSGLSPSYRKDRSSKIFRKALPEKSRLIMTQAGFQIPNSLVLLQQAKNLTSKEKAALANGVSDNVSTTSETHGAEEEVARGNAIVAQAESRKQAVGETQQFMPSPEVHAAMTLLFEKEQEILSLVYNSRPLPKKESRVSADMFFIKNILVPPNKFRPAAPQGPGQIMEAQQNQSFTAILKNCDIINQISKERQSAGADSTTRVRDYRDLLHSIVTLQDTVNMLIDRDRGNLSGPAAAAAPMGIKQYLEKKEGLFRKNMMGKRVNFAARSVISPDPNIETNEIGVPMVFAKKLTYPEPVTNHNFWEMKQAVINGPDKYPGASAIENEFGQVTNLRFKSLDERTALANQLLAPSNWRMKGSRNKKVYRHLTTGDIVLMNRQPTLHKPSIMGHKARVLPNERTIRMHYANCNTYNADFDGDEMNMHFPQNELARSEAMMLADADHQYLVATSGKPLRGLIQDHISMGTWFTCRDSFFDEEEYYQLLYSCLRPENSHTITDRIQTVGPTVIRPKRLWTGKQIISTILKNIMPHDRAGLNLKSKSSTPGDRWGEGNEEGEVIFKDGEMLCGILDKKQIGPTAGGLIDAIHEIYGHTIAGRLISILGRLLTRYLNMRAFTCGIDDLRLTPEGDRVRKEKISEAAAIGREVALKYVTLDQTTVPDQDAELRRRMEEVLRDDEKQGGLDSVSNARTAKLSTEITKACLPKGLVKPFPWNQMQSMTISGAKGSSVNANLISCNLGQQVLEGRRVPVMVSGKTLPSFRAFDTNPMAGGYVCGRFLTGIKPQEYYFHAMAGREGLIDTAVKTSRSGYLQRCLIKGMEGLKAEYDSSVREATDGSIVQFLYGEDGLDITKQVHLKDFDFLASNYVSIMSQVNLTSDFHNLEKEEVANWHKDAMKKVRKTGKVEAMDPVLSLYHPGGNLGSISENFSQALKKYEDANPDKLLKDKKKDVNGIISKKAFNTLMNMKYMKSVVEPGEAIGIVAGQSIGEPSTQMTLNTFHLAGHSAKNVTLGIPRLREIVMTASAHIMTPTMTLILNDELSKEHSERFAKAISKLSIAEVVDKVQVRERVSSGSVKAKVYDIDITFFPADEYTAEYAITTKDVQNTLQKKLIPKLVRLTKAELKKRVDEKTLKKYSTAQPEIGASVGTVQDGPRGADADAEPADDDVEDDEDDAKRARGTQNRSNQVSYEGPEDEEVDMVRQQDAEEDDDDEEEGNAGEKRDVEMDDASDEESEGETKDTKLREEDIKNQYQEVTQFKFNPRDGGSCTIQLQYDIDTPKLLLLPLVEDACRSAVIQSIPGLGNCTFVEADPIKGEPAHVITDGVNLLAMRDYQDIIKPHSLYTNSIHDMLNLYGVEAARASIVKEMSDVFQGHSISVDNRHLNLIGDVMTQSGGFRPFNRNGLVKDGSSPLAKMSFETTVGYLKEAVVERDFDNLKSPSARIVVGRTGTVGTGAFDVLAPVA</sequence>
<dbReference type="Pfam" id="PF05000">
    <property type="entry name" value="RNA_pol_Rpb1_4"/>
    <property type="match status" value="1"/>
</dbReference>
<keyword evidence="5 12" id="KW-0548">Nucleotidyltransferase</keyword>
<dbReference type="InterPro" id="IPR038120">
    <property type="entry name" value="Rpb1_funnel_sf"/>
</dbReference>
<dbReference type="Gene3D" id="1.10.150.390">
    <property type="match status" value="1"/>
</dbReference>
<dbReference type="GO" id="GO:0003899">
    <property type="term" value="F:DNA-directed RNA polymerase activity"/>
    <property type="evidence" value="ECO:0007669"/>
    <property type="project" value="UniProtKB-EC"/>
</dbReference>
<evidence type="ECO:0000259" key="14">
    <source>
        <dbReference type="SMART" id="SM00663"/>
    </source>
</evidence>
<dbReference type="Pfam" id="PF04998">
    <property type="entry name" value="RNA_pol_Rpb1_5"/>
    <property type="match status" value="1"/>
</dbReference>
<dbReference type="PaxDb" id="5061-CADANGAP00006898"/>
<comment type="caution">
    <text evidence="15">The sequence shown here is derived from an EMBL/GenBank/DDBJ whole genome shotgun (WGS) entry which is preliminary data.</text>
</comment>
<gene>
    <name evidence="15" type="ORF">ABL_04550</name>
</gene>
<feature type="region of interest" description="Disordered" evidence="13">
    <location>
        <begin position="1472"/>
        <end position="1580"/>
    </location>
</feature>
<dbReference type="FunFam" id="1.10.274.100:FF:000006">
    <property type="entry name" value="DNA-directed RNA polymerase subunit"/>
    <property type="match status" value="1"/>
</dbReference>
<comment type="subcellular location">
    <subcellularLocation>
        <location evidence="1">Nucleus</location>
    </subcellularLocation>
</comment>
<dbReference type="Gene3D" id="2.40.40.20">
    <property type="match status" value="1"/>
</dbReference>
<evidence type="ECO:0000256" key="13">
    <source>
        <dbReference type="SAM" id="MobiDB-lite"/>
    </source>
</evidence>
<keyword evidence="10" id="KW-0539">Nucleus</keyword>
<dbReference type="GO" id="GO:0005736">
    <property type="term" value="C:RNA polymerase I complex"/>
    <property type="evidence" value="ECO:0007669"/>
    <property type="project" value="TreeGrafter"/>
</dbReference>
<evidence type="ECO:0000256" key="11">
    <source>
        <dbReference type="ARBA" id="ARBA00048552"/>
    </source>
</evidence>
<reference evidence="16" key="1">
    <citation type="journal article" date="2016" name="Genome Announc.">
        <title>Draft genome sequence of Aspergillus niger strain An76.</title>
        <authorList>
            <person name="Gong W."/>
            <person name="Cheng Z."/>
            <person name="Zhang H."/>
            <person name="Liu L."/>
            <person name="Gao P."/>
            <person name="Wang L."/>
        </authorList>
    </citation>
    <scope>NUCLEOTIDE SEQUENCE [LARGE SCALE GENOMIC DNA]</scope>
    <source>
        <strain evidence="16">An76</strain>
    </source>
</reference>
<dbReference type="InterPro" id="IPR007083">
    <property type="entry name" value="RNA_pol_Rpb1_4"/>
</dbReference>
<evidence type="ECO:0000313" key="15">
    <source>
        <dbReference type="EMBL" id="GAQ41889.1"/>
    </source>
</evidence>
<evidence type="ECO:0000256" key="6">
    <source>
        <dbReference type="ARBA" id="ARBA00022723"/>
    </source>
</evidence>
<name>A0A100IIK2_ASPNG</name>
<comment type="catalytic activity">
    <reaction evidence="11 12">
        <text>RNA(n) + a ribonucleoside 5'-triphosphate = RNA(n+1) + diphosphate</text>
        <dbReference type="Rhea" id="RHEA:21248"/>
        <dbReference type="Rhea" id="RHEA-COMP:14527"/>
        <dbReference type="Rhea" id="RHEA-COMP:17342"/>
        <dbReference type="ChEBI" id="CHEBI:33019"/>
        <dbReference type="ChEBI" id="CHEBI:61557"/>
        <dbReference type="ChEBI" id="CHEBI:140395"/>
        <dbReference type="EC" id="2.7.7.6"/>
    </reaction>
</comment>
<feature type="compositionally biased region" description="Basic and acidic residues" evidence="13">
    <location>
        <begin position="10"/>
        <end position="24"/>
    </location>
</feature>
<dbReference type="InterPro" id="IPR015699">
    <property type="entry name" value="DNA-dir_RNA_pol1_lsu_N"/>
</dbReference>
<dbReference type="InterPro" id="IPR045867">
    <property type="entry name" value="DNA-dir_RpoC_beta_prime"/>
</dbReference>
<dbReference type="Gene3D" id="1.10.132.30">
    <property type="match status" value="1"/>
</dbReference>
<dbReference type="Gene3D" id="1.10.357.120">
    <property type="match status" value="1"/>
</dbReference>
<dbReference type="FunFam" id="3.30.1490.180:FF:000003">
    <property type="entry name" value="DNA-directed RNA polymerase subunit"/>
    <property type="match status" value="1"/>
</dbReference>
<dbReference type="InterPro" id="IPR007066">
    <property type="entry name" value="RNA_pol_Rpb1_3"/>
</dbReference>
<feature type="region of interest" description="Disordered" evidence="13">
    <location>
        <begin position="1"/>
        <end position="46"/>
    </location>
</feature>
<evidence type="ECO:0000256" key="8">
    <source>
        <dbReference type="ARBA" id="ARBA00022842"/>
    </source>
</evidence>
<evidence type="ECO:0000256" key="5">
    <source>
        <dbReference type="ARBA" id="ARBA00022695"/>
    </source>
</evidence>
<dbReference type="CDD" id="cd01435">
    <property type="entry name" value="RNAP_I_RPA1_N"/>
    <property type="match status" value="1"/>
</dbReference>
<evidence type="ECO:0000256" key="3">
    <source>
        <dbReference type="ARBA" id="ARBA00022478"/>
    </source>
</evidence>
<evidence type="ECO:0000256" key="9">
    <source>
        <dbReference type="ARBA" id="ARBA00023163"/>
    </source>
</evidence>
<comment type="function">
    <text evidence="12">DNA-dependent RNA polymerase catalyzes the transcription of DNA into RNA using the four ribonucleoside triphosphates as substrates.</text>
</comment>
<dbReference type="OrthoDB" id="270392at2759"/>
<dbReference type="Pfam" id="PF04983">
    <property type="entry name" value="RNA_pol_Rpb1_3"/>
    <property type="match status" value="1"/>
</dbReference>
<dbReference type="VEuPathDB" id="FungiDB:ATCC64974_100940"/>
<dbReference type="InterPro" id="IPR006592">
    <property type="entry name" value="RNA_pol_N"/>
</dbReference>
<comment type="similarity">
    <text evidence="2 12">Belongs to the RNA polymerase beta' chain family.</text>
</comment>
<dbReference type="FunFam" id="4.10.860.120:FF:000006">
    <property type="entry name" value="DNA-directed RNA polymerase subunit"/>
    <property type="match status" value="1"/>
</dbReference>
<feature type="compositionally biased region" description="Acidic residues" evidence="13">
    <location>
        <begin position="1558"/>
        <end position="1568"/>
    </location>
</feature>
<accession>A0A100IIK2</accession>
<dbReference type="Proteomes" id="UP000068243">
    <property type="component" value="Unassembled WGS sequence"/>
</dbReference>
<dbReference type="SUPFAM" id="SSF64484">
    <property type="entry name" value="beta and beta-prime subunits of DNA dependent RNA-polymerase"/>
    <property type="match status" value="1"/>
</dbReference>
<feature type="compositionally biased region" description="Basic and acidic residues" evidence="13">
    <location>
        <begin position="1569"/>
        <end position="1580"/>
    </location>
</feature>
<dbReference type="GO" id="GO:0046872">
    <property type="term" value="F:metal ion binding"/>
    <property type="evidence" value="ECO:0007669"/>
    <property type="project" value="UniProtKB-KW"/>
</dbReference>
<dbReference type="Pfam" id="PF04997">
    <property type="entry name" value="RNA_pol_Rpb1_1"/>
    <property type="match status" value="1"/>
</dbReference>
<dbReference type="PANTHER" id="PTHR19376">
    <property type="entry name" value="DNA-DIRECTED RNA POLYMERASE"/>
    <property type="match status" value="1"/>
</dbReference>
<feature type="region of interest" description="Disordered" evidence="13">
    <location>
        <begin position="258"/>
        <end position="280"/>
    </location>
</feature>
<dbReference type="VEuPathDB" id="FungiDB:ASPNIDRAFT2_1228015"/>
<evidence type="ECO:0000256" key="12">
    <source>
        <dbReference type="RuleBase" id="RU004279"/>
    </source>
</evidence>